<dbReference type="PANTHER" id="PTHR13264:SF5">
    <property type="entry name" value="PRE-MRNA-SPLICING FACTOR SYF2"/>
    <property type="match status" value="1"/>
</dbReference>
<feature type="region of interest" description="Disordered" evidence="10">
    <location>
        <begin position="1"/>
        <end position="145"/>
    </location>
</feature>
<keyword evidence="8 9" id="KW-0539">Nucleus</keyword>
<dbReference type="Pfam" id="PF08231">
    <property type="entry name" value="SYF2"/>
    <property type="match status" value="1"/>
</dbReference>
<dbReference type="OrthoDB" id="199717at2759"/>
<evidence type="ECO:0000256" key="9">
    <source>
        <dbReference type="RuleBase" id="RU367148"/>
    </source>
</evidence>
<accession>A0A511KMK4</accession>
<evidence type="ECO:0000256" key="6">
    <source>
        <dbReference type="ARBA" id="ARBA00022728"/>
    </source>
</evidence>
<dbReference type="InterPro" id="IPR013260">
    <property type="entry name" value="mRNA_splic_SYF2"/>
</dbReference>
<evidence type="ECO:0000256" key="1">
    <source>
        <dbReference type="ARBA" id="ARBA00003777"/>
    </source>
</evidence>
<dbReference type="Proteomes" id="UP000321518">
    <property type="component" value="Unassembled WGS sequence"/>
</dbReference>
<evidence type="ECO:0000256" key="5">
    <source>
        <dbReference type="ARBA" id="ARBA00022664"/>
    </source>
</evidence>
<evidence type="ECO:0000256" key="3">
    <source>
        <dbReference type="ARBA" id="ARBA00010028"/>
    </source>
</evidence>
<feature type="region of interest" description="Disordered" evidence="10">
    <location>
        <begin position="267"/>
        <end position="287"/>
    </location>
</feature>
<evidence type="ECO:0000256" key="4">
    <source>
        <dbReference type="ARBA" id="ARBA00014745"/>
    </source>
</evidence>
<dbReference type="PANTHER" id="PTHR13264">
    <property type="entry name" value="GCIP-INTERACTING PROTEIN P29"/>
    <property type="match status" value="1"/>
</dbReference>
<organism evidence="11 12">
    <name type="scientific">Rhodotorula toruloides</name>
    <name type="common">Yeast</name>
    <name type="synonym">Rhodosporidium toruloides</name>
    <dbReference type="NCBI Taxonomy" id="5286"/>
    <lineage>
        <taxon>Eukaryota</taxon>
        <taxon>Fungi</taxon>
        <taxon>Dikarya</taxon>
        <taxon>Basidiomycota</taxon>
        <taxon>Pucciniomycotina</taxon>
        <taxon>Microbotryomycetes</taxon>
        <taxon>Sporidiobolales</taxon>
        <taxon>Sporidiobolaceae</taxon>
        <taxon>Rhodotorula</taxon>
    </lineage>
</organism>
<evidence type="ECO:0000313" key="12">
    <source>
        <dbReference type="Proteomes" id="UP000321518"/>
    </source>
</evidence>
<dbReference type="GO" id="GO:0071013">
    <property type="term" value="C:catalytic step 2 spliceosome"/>
    <property type="evidence" value="ECO:0007669"/>
    <property type="project" value="TreeGrafter"/>
</dbReference>
<gene>
    <name evidence="11" type="ORF">Rt10032_c16g5620</name>
</gene>
<keyword evidence="5 9" id="KW-0507">mRNA processing</keyword>
<dbReference type="GO" id="GO:0071014">
    <property type="term" value="C:post-mRNA release spliceosomal complex"/>
    <property type="evidence" value="ECO:0007669"/>
    <property type="project" value="TreeGrafter"/>
</dbReference>
<comment type="caution">
    <text evidence="11">The sequence shown here is derived from an EMBL/GenBank/DDBJ whole genome shotgun (WGS) entry which is preliminary data.</text>
</comment>
<proteinExistence type="inferred from homology"/>
<comment type="subcellular location">
    <subcellularLocation>
        <location evidence="2 9">Nucleus</location>
    </subcellularLocation>
</comment>
<feature type="compositionally biased region" description="Low complexity" evidence="10">
    <location>
        <begin position="27"/>
        <end position="37"/>
    </location>
</feature>
<sequence>MPPRKSARSKKGKQPAALPPAPEEVEAAVSSEAADAVTTPGQDAPVDGKADEEEQEEQIAAEEGAEQQDETPAAGPSSGLSMEERMAKMKELRKRMNDSARANRQDVVAEMNAQRASARTLARLERKRQQAEAMGEKQRAIETGEDLERKTNWEYSIEDNEKWDKKQAQKARRADFSFTGECNYDDIARRKYKKDLDDFKPDLAAYNKQREVVTQTDALVASASGGEIGPVHDNTGLYRDANSFVYADHKPTDEQIDRVIGKLNSDIDKRQKRSRKRENEDQGDITWINEKNRMFNRKLSRYYDDVTRETRENFERGTAL</sequence>
<evidence type="ECO:0000256" key="8">
    <source>
        <dbReference type="ARBA" id="ARBA00023242"/>
    </source>
</evidence>
<evidence type="ECO:0000256" key="2">
    <source>
        <dbReference type="ARBA" id="ARBA00004123"/>
    </source>
</evidence>
<feature type="compositionally biased region" description="Basic and acidic residues" evidence="10">
    <location>
        <begin position="82"/>
        <end position="104"/>
    </location>
</feature>
<name>A0A511KMK4_RHOTO</name>
<keyword evidence="7 9" id="KW-0508">mRNA splicing</keyword>
<feature type="compositionally biased region" description="Acidic residues" evidence="10">
    <location>
        <begin position="50"/>
        <end position="69"/>
    </location>
</feature>
<dbReference type="AlphaFoldDB" id="A0A511KMK4"/>
<comment type="similarity">
    <text evidence="3 9">Belongs to the SYF2 family.</text>
</comment>
<dbReference type="GO" id="GO:0000974">
    <property type="term" value="C:Prp19 complex"/>
    <property type="evidence" value="ECO:0007669"/>
    <property type="project" value="TreeGrafter"/>
</dbReference>
<evidence type="ECO:0000256" key="10">
    <source>
        <dbReference type="SAM" id="MobiDB-lite"/>
    </source>
</evidence>
<feature type="compositionally biased region" description="Basic and acidic residues" evidence="10">
    <location>
        <begin position="122"/>
        <end position="145"/>
    </location>
</feature>
<dbReference type="GO" id="GO:0000398">
    <property type="term" value="P:mRNA splicing, via spliceosome"/>
    <property type="evidence" value="ECO:0007669"/>
    <property type="project" value="UniProtKB-UniRule"/>
</dbReference>
<feature type="compositionally biased region" description="Basic residues" evidence="10">
    <location>
        <begin position="1"/>
        <end position="13"/>
    </location>
</feature>
<comment type="function">
    <text evidence="1 9">Involved in pre-mRNA splicing.</text>
</comment>
<evidence type="ECO:0000256" key="7">
    <source>
        <dbReference type="ARBA" id="ARBA00023187"/>
    </source>
</evidence>
<dbReference type="EMBL" id="BJWK01000016">
    <property type="protein sequence ID" value="GEM11603.1"/>
    <property type="molecule type" value="Genomic_DNA"/>
</dbReference>
<reference evidence="11 12" key="1">
    <citation type="submission" date="2019-07" db="EMBL/GenBank/DDBJ databases">
        <title>Rhodotorula toruloides NBRC10032 genome sequencing.</title>
        <authorList>
            <person name="Shida Y."/>
            <person name="Takaku H."/>
            <person name="Ogasawara W."/>
            <person name="Mori K."/>
        </authorList>
    </citation>
    <scope>NUCLEOTIDE SEQUENCE [LARGE SCALE GENOMIC DNA]</scope>
    <source>
        <strain evidence="11 12">NBRC10032</strain>
    </source>
</reference>
<evidence type="ECO:0000313" key="11">
    <source>
        <dbReference type="EMBL" id="GEM11603.1"/>
    </source>
</evidence>
<protein>
    <recommendedName>
        <fullName evidence="4 9">Pre-mRNA-splicing factor SYF2</fullName>
    </recommendedName>
</protein>
<keyword evidence="6 9" id="KW-0747">Spliceosome</keyword>
<comment type="subunit">
    <text evidence="9">May be part of a spliceosome complex.</text>
</comment>